<organism evidence="1">
    <name type="scientific">Triticum urartu</name>
    <name type="common">Red wild einkorn</name>
    <name type="synonym">Crithodium urartu</name>
    <dbReference type="NCBI Taxonomy" id="4572"/>
    <lineage>
        <taxon>Eukaryota</taxon>
        <taxon>Viridiplantae</taxon>
        <taxon>Streptophyta</taxon>
        <taxon>Embryophyta</taxon>
        <taxon>Tracheophyta</taxon>
        <taxon>Spermatophyta</taxon>
        <taxon>Magnoliopsida</taxon>
        <taxon>Liliopsida</taxon>
        <taxon>Poales</taxon>
        <taxon>Poaceae</taxon>
        <taxon>BOP clade</taxon>
        <taxon>Pooideae</taxon>
        <taxon>Triticodae</taxon>
        <taxon>Triticeae</taxon>
        <taxon>Triticinae</taxon>
        <taxon>Triticum</taxon>
    </lineage>
</organism>
<reference evidence="1" key="1">
    <citation type="journal article" date="2013" name="Nature">
        <title>Draft genome of the wheat A-genome progenitor Triticum urartu.</title>
        <authorList>
            <person name="Ling H.Q."/>
            <person name="Zhao S."/>
            <person name="Liu D."/>
            <person name="Wang J."/>
            <person name="Sun H."/>
            <person name="Zhang C."/>
            <person name="Fan H."/>
            <person name="Li D."/>
            <person name="Dong L."/>
            <person name="Tao Y."/>
            <person name="Gao C."/>
            <person name="Wu H."/>
            <person name="Li Y."/>
            <person name="Cui Y."/>
            <person name="Guo X."/>
            <person name="Zheng S."/>
            <person name="Wang B."/>
            <person name="Yu K."/>
            <person name="Liang Q."/>
            <person name="Yang W."/>
            <person name="Lou X."/>
            <person name="Chen J."/>
            <person name="Feng M."/>
            <person name="Jian J."/>
            <person name="Zhang X."/>
            <person name="Luo G."/>
            <person name="Jiang Y."/>
            <person name="Liu J."/>
            <person name="Wang Z."/>
            <person name="Sha Y."/>
            <person name="Zhang B."/>
            <person name="Wu H."/>
            <person name="Tang D."/>
            <person name="Shen Q."/>
            <person name="Xue P."/>
            <person name="Zou S."/>
            <person name="Wang X."/>
            <person name="Liu X."/>
            <person name="Wang F."/>
            <person name="Yang Y."/>
            <person name="An X."/>
            <person name="Dong Z."/>
            <person name="Zhang K."/>
            <person name="Zhang X."/>
            <person name="Luo M.C."/>
            <person name="Dvorak J."/>
            <person name="Tong Y."/>
            <person name="Wang J."/>
            <person name="Yang H."/>
            <person name="Li Z."/>
            <person name="Wang D."/>
            <person name="Zhang A."/>
            <person name="Wang J."/>
        </authorList>
    </citation>
    <scope>NUCLEOTIDE SEQUENCE</scope>
</reference>
<proteinExistence type="predicted"/>
<protein>
    <recommendedName>
        <fullName evidence="2">Late embryogenesis abundant protein LEA-2 subgroup domain-containing protein</fullName>
    </recommendedName>
</protein>
<evidence type="ECO:0008006" key="2">
    <source>
        <dbReference type="Google" id="ProtNLM"/>
    </source>
</evidence>
<dbReference type="PANTHER" id="PTHR36480:SF10">
    <property type="entry name" value="LATE EMBRYOGENESIS ABUNDANT PROTEIN LEA-2 SUBGROUP DOMAIN-CONTAINING PROTEIN"/>
    <property type="match status" value="1"/>
</dbReference>
<name>M7YGE6_TRIUA</name>
<sequence>MAPGGDRKRILVTALATVRYAVVAVVTVLTAAVLLMVISAVLRSEDIRISIDHGYIEAGKLWLVTEADDAGAIAMAVNLFVIMSAHNPGRRSKIACNKTTVRLLDKQNGYIEIFRFDLDSFTVLPGASHKLQNRLAISDGQALKYLWDQYHGQISFPVMLQLDAIITSYPVTGKKSKARTFFCWPMFMRGVIKSTLFAQDDKEPSHGHELRQGIGPWRLKPALSLRQCGVCGELPQASAPSSRRRKRCVR</sequence>
<gene>
    <name evidence="1" type="ORF">TRIUR3_07825</name>
</gene>
<accession>M7YGE6</accession>
<evidence type="ECO:0000313" key="1">
    <source>
        <dbReference type="EMBL" id="EMS45821.1"/>
    </source>
</evidence>
<dbReference type="PANTHER" id="PTHR36480">
    <property type="entry name" value="OS06G0118900 PROTEIN-RELATED"/>
    <property type="match status" value="1"/>
</dbReference>
<dbReference type="EMBL" id="KD281850">
    <property type="protein sequence ID" value="EMS45821.1"/>
    <property type="molecule type" value="Genomic_DNA"/>
</dbReference>
<dbReference type="AlphaFoldDB" id="M7YGE6"/>